<feature type="domain" description="NTR" evidence="12">
    <location>
        <begin position="172"/>
        <end position="288"/>
    </location>
</feature>
<dbReference type="GO" id="GO:0030154">
    <property type="term" value="P:cell differentiation"/>
    <property type="evidence" value="ECO:0007669"/>
    <property type="project" value="UniProtKB-KW"/>
</dbReference>
<dbReference type="Pfam" id="PF01392">
    <property type="entry name" value="Fz"/>
    <property type="match status" value="1"/>
</dbReference>
<protein>
    <submittedName>
        <fullName evidence="13">FZ domain-containing protein</fullName>
    </submittedName>
</protein>
<dbReference type="SMART" id="SM00063">
    <property type="entry name" value="FRI"/>
    <property type="match status" value="1"/>
</dbReference>
<evidence type="ECO:0000313" key="13">
    <source>
        <dbReference type="EMBL" id="KAK5965438.1"/>
    </source>
</evidence>
<evidence type="ECO:0000256" key="1">
    <source>
        <dbReference type="ARBA" id="ARBA00004613"/>
    </source>
</evidence>
<feature type="disulfide bond" evidence="9">
    <location>
        <begin position="84"/>
        <end position="122"/>
    </location>
</feature>
<dbReference type="GO" id="GO:0035567">
    <property type="term" value="P:non-canonical Wnt signaling pathway"/>
    <property type="evidence" value="ECO:0007669"/>
    <property type="project" value="TreeGrafter"/>
</dbReference>
<dbReference type="PROSITE" id="PS50038">
    <property type="entry name" value="FZ"/>
    <property type="match status" value="1"/>
</dbReference>
<feature type="chain" id="PRO_5043005935" evidence="10">
    <location>
        <begin position="20"/>
        <end position="317"/>
    </location>
</feature>
<dbReference type="AlphaFoldDB" id="A0AAN8FJY7"/>
<gene>
    <name evidence="13" type="ORF">GCK32_001449</name>
</gene>
<evidence type="ECO:0000256" key="4">
    <source>
        <dbReference type="ARBA" id="ARBA00022525"/>
    </source>
</evidence>
<dbReference type="GO" id="GO:0017147">
    <property type="term" value="F:Wnt-protein binding"/>
    <property type="evidence" value="ECO:0007669"/>
    <property type="project" value="TreeGrafter"/>
</dbReference>
<dbReference type="InterPro" id="IPR020067">
    <property type="entry name" value="Frizzled_dom"/>
</dbReference>
<sequence length="317" mass="36172">MSRGSLLATLLLIISVSSAYLSDSWMLSSERPTGPRCVPIPHNLTICYGMQYSQMRLPNLLEHDTINEAIHQSSDWKSLLQLNCHPDTQLFLCSLFAPICLPTMDKEILPCRSLCKAVKQGCEGRMSVYGFPWPEMLSCDKYPEDNDMCIKAMNVEKQGKLARPMHARDISCPACVQVGTYENLVDHFCRSQLVLKAKIAKITGTHVSLRNARSLKKGDRRRLVEDTDVRLSTDSSGCPCNVTDNGDRRFLVMASKGNDGQFMANLILPWKKDKNFKRATHQFQRLNCKSLGREIRESASRRPHYYSMRRHDQRRML</sequence>
<evidence type="ECO:0000256" key="2">
    <source>
        <dbReference type="ARBA" id="ARBA00010054"/>
    </source>
</evidence>
<dbReference type="InterPro" id="IPR008993">
    <property type="entry name" value="TIMP-like_OB-fold"/>
</dbReference>
<dbReference type="GO" id="GO:0060070">
    <property type="term" value="P:canonical Wnt signaling pathway"/>
    <property type="evidence" value="ECO:0007669"/>
    <property type="project" value="TreeGrafter"/>
</dbReference>
<evidence type="ECO:0000313" key="14">
    <source>
        <dbReference type="Proteomes" id="UP001331761"/>
    </source>
</evidence>
<feature type="domain" description="FZ" evidence="11">
    <location>
        <begin position="32"/>
        <end position="152"/>
    </location>
</feature>
<keyword evidence="14" id="KW-1185">Reference proteome</keyword>
<comment type="caution">
    <text evidence="13">The sequence shown here is derived from an EMBL/GenBank/DDBJ whole genome shotgun (WGS) entry which is preliminary data.</text>
</comment>
<dbReference type="PANTHER" id="PTHR11309">
    <property type="entry name" value="FRIZZLED"/>
    <property type="match status" value="1"/>
</dbReference>
<name>A0AAN8FJY7_TRICO</name>
<comment type="similarity">
    <text evidence="2">Belongs to the secreted frizzled-related protein (sFRP) family.</text>
</comment>
<evidence type="ECO:0000259" key="12">
    <source>
        <dbReference type="PROSITE" id="PS50189"/>
    </source>
</evidence>
<dbReference type="InterPro" id="IPR015526">
    <property type="entry name" value="Frizzled/SFRP"/>
</dbReference>
<keyword evidence="3" id="KW-0217">Developmental protein</keyword>
<evidence type="ECO:0000256" key="5">
    <source>
        <dbReference type="ARBA" id="ARBA00022687"/>
    </source>
</evidence>
<comment type="subcellular location">
    <subcellularLocation>
        <location evidence="1">Secreted</location>
    </subcellularLocation>
</comment>
<evidence type="ECO:0000256" key="8">
    <source>
        <dbReference type="ARBA" id="ARBA00023157"/>
    </source>
</evidence>
<feature type="signal peptide" evidence="10">
    <location>
        <begin position="1"/>
        <end position="19"/>
    </location>
</feature>
<dbReference type="SUPFAM" id="SSF50242">
    <property type="entry name" value="TIMP-like"/>
    <property type="match status" value="1"/>
</dbReference>
<dbReference type="Gene3D" id="2.40.50.120">
    <property type="match status" value="1"/>
</dbReference>
<keyword evidence="7" id="KW-0221">Differentiation</keyword>
<evidence type="ECO:0000256" key="10">
    <source>
        <dbReference type="SAM" id="SignalP"/>
    </source>
</evidence>
<feature type="disulfide bond" evidence="9">
    <location>
        <begin position="47"/>
        <end position="93"/>
    </location>
</feature>
<evidence type="ECO:0000256" key="7">
    <source>
        <dbReference type="ARBA" id="ARBA00022782"/>
    </source>
</evidence>
<keyword evidence="5" id="KW-0879">Wnt signaling pathway</keyword>
<evidence type="ECO:0000256" key="6">
    <source>
        <dbReference type="ARBA" id="ARBA00022729"/>
    </source>
</evidence>
<accession>A0AAN8FJY7</accession>
<dbReference type="InterPro" id="IPR036790">
    <property type="entry name" value="Frizzled_dom_sf"/>
</dbReference>
<dbReference type="Gene3D" id="1.10.2000.10">
    <property type="entry name" value="Frizzled cysteine-rich domain"/>
    <property type="match status" value="1"/>
</dbReference>
<feature type="disulfide bond" evidence="9">
    <location>
        <begin position="115"/>
        <end position="139"/>
    </location>
</feature>
<keyword evidence="4" id="KW-0964">Secreted</keyword>
<evidence type="ECO:0000256" key="9">
    <source>
        <dbReference type="PROSITE-ProRule" id="PRU00090"/>
    </source>
</evidence>
<keyword evidence="6 10" id="KW-0732">Signal</keyword>
<dbReference type="FunFam" id="1.10.2000.10:FF:000001">
    <property type="entry name" value="secreted frizzled-related protein 2"/>
    <property type="match status" value="1"/>
</dbReference>
<dbReference type="PROSITE" id="PS50189">
    <property type="entry name" value="NTR"/>
    <property type="match status" value="1"/>
</dbReference>
<dbReference type="GO" id="GO:0005615">
    <property type="term" value="C:extracellular space"/>
    <property type="evidence" value="ECO:0007669"/>
    <property type="project" value="TreeGrafter"/>
</dbReference>
<organism evidence="13 14">
    <name type="scientific">Trichostrongylus colubriformis</name>
    <name type="common">Black scour worm</name>
    <dbReference type="NCBI Taxonomy" id="6319"/>
    <lineage>
        <taxon>Eukaryota</taxon>
        <taxon>Metazoa</taxon>
        <taxon>Ecdysozoa</taxon>
        <taxon>Nematoda</taxon>
        <taxon>Chromadorea</taxon>
        <taxon>Rhabditida</taxon>
        <taxon>Rhabditina</taxon>
        <taxon>Rhabditomorpha</taxon>
        <taxon>Strongyloidea</taxon>
        <taxon>Trichostrongylidae</taxon>
        <taxon>Trichostrongylus</taxon>
    </lineage>
</organism>
<dbReference type="EMBL" id="WIXE01024634">
    <property type="protein sequence ID" value="KAK5965438.1"/>
    <property type="molecule type" value="Genomic_DNA"/>
</dbReference>
<dbReference type="SUPFAM" id="SSF63501">
    <property type="entry name" value="Frizzled cysteine-rich domain"/>
    <property type="match status" value="1"/>
</dbReference>
<comment type="caution">
    <text evidence="9">Lacks conserved residue(s) required for the propagation of feature annotation.</text>
</comment>
<dbReference type="Proteomes" id="UP001331761">
    <property type="component" value="Unassembled WGS sequence"/>
</dbReference>
<proteinExistence type="inferred from homology"/>
<dbReference type="PANTHER" id="PTHR11309:SF148">
    <property type="entry name" value="SECRETED FRIZZLED-RELATED PROTEIN 1"/>
    <property type="match status" value="1"/>
</dbReference>
<keyword evidence="8 9" id="KW-1015">Disulfide bond</keyword>
<evidence type="ECO:0000256" key="3">
    <source>
        <dbReference type="ARBA" id="ARBA00022473"/>
    </source>
</evidence>
<evidence type="ECO:0000259" key="11">
    <source>
        <dbReference type="PROSITE" id="PS50038"/>
    </source>
</evidence>
<reference evidence="13 14" key="1">
    <citation type="submission" date="2019-10" db="EMBL/GenBank/DDBJ databases">
        <title>Assembly and Annotation for the nematode Trichostrongylus colubriformis.</title>
        <authorList>
            <person name="Martin J."/>
        </authorList>
    </citation>
    <scope>NUCLEOTIDE SEQUENCE [LARGE SCALE GENOMIC DNA]</scope>
    <source>
        <strain evidence="13">G859</strain>
        <tissue evidence="13">Whole worm</tissue>
    </source>
</reference>
<dbReference type="InterPro" id="IPR001134">
    <property type="entry name" value="Netrin_domain"/>
</dbReference>